<dbReference type="Gene3D" id="2.120.10.30">
    <property type="entry name" value="TolB, C-terminal domain"/>
    <property type="match status" value="1"/>
</dbReference>
<dbReference type="InterPro" id="IPR011041">
    <property type="entry name" value="Quinoprot_gluc/sorb_DH_b-prop"/>
</dbReference>
<dbReference type="Proteomes" id="UP000236654">
    <property type="component" value="Unassembled WGS sequence"/>
</dbReference>
<feature type="signal peptide" evidence="2">
    <location>
        <begin position="1"/>
        <end position="22"/>
    </location>
</feature>
<accession>A0A2I0R304</accession>
<organism evidence="4 5">
    <name type="scientific">Brumimicrobium salinarum</name>
    <dbReference type="NCBI Taxonomy" id="2058658"/>
    <lineage>
        <taxon>Bacteria</taxon>
        <taxon>Pseudomonadati</taxon>
        <taxon>Bacteroidota</taxon>
        <taxon>Flavobacteriia</taxon>
        <taxon>Flavobacteriales</taxon>
        <taxon>Crocinitomicaceae</taxon>
        <taxon>Brumimicrobium</taxon>
    </lineage>
</organism>
<dbReference type="AlphaFoldDB" id="A0A2I0R304"/>
<dbReference type="PANTHER" id="PTHR19328:SF75">
    <property type="entry name" value="ALDOSE SUGAR DEHYDROGENASE YLII"/>
    <property type="match status" value="1"/>
</dbReference>
<sequence length="420" mass="46318">MKQVFTSIFFASIFAACTSANSTSDANSTNSTDTAKQDKTVEDSLPPVETRKANADFEPAFEGQTRIAGVKTETPYKTKIITKELKKPWGIVELPDGRLLINENEGVMRIVDVSTGKVSEKITGIPEVDDRGQGGLLGLTLSPDFSNSRMIYWTFTERVDDGNHTAVAKGKLADDEKSIKNVEVIYRATPTYDGKLHYGGRVIFDENGDLFVSIGERSDKETRVKAQDLNTSFGKIIHITTDGKPVAGNPFESQEGALPEIYTYGHRNPQGLAFHPVTGDLWSNEFGPRGGDELNLIKPGNNYGWPIITYGIEYAGGKIGDPVIQQKEGMEQPVYYWDPVLSPSGMTFYKGNNIPEWENNLFLCGLNSNHIARLVIENNKVVGEERILADEGERFRAITQGENGELFVVTDGGKLYSITN</sequence>
<protein>
    <submittedName>
        <fullName evidence="4">Glucose dehydrogenase</fullName>
    </submittedName>
</protein>
<gene>
    <name evidence="4" type="ORF">CW751_07200</name>
</gene>
<reference evidence="4 5" key="1">
    <citation type="submission" date="2017-12" db="EMBL/GenBank/DDBJ databases">
        <title>The draft genome sequence of Brumimicrobium saltpan LHR20.</title>
        <authorList>
            <person name="Do Z.-J."/>
            <person name="Luo H.-R."/>
        </authorList>
    </citation>
    <scope>NUCLEOTIDE SEQUENCE [LARGE SCALE GENOMIC DNA]</scope>
    <source>
        <strain evidence="4 5">LHR20</strain>
    </source>
</reference>
<evidence type="ECO:0000256" key="1">
    <source>
        <dbReference type="SAM" id="MobiDB-lite"/>
    </source>
</evidence>
<feature type="compositionally biased region" description="Low complexity" evidence="1">
    <location>
        <begin position="21"/>
        <end position="34"/>
    </location>
</feature>
<evidence type="ECO:0000256" key="2">
    <source>
        <dbReference type="SAM" id="SignalP"/>
    </source>
</evidence>
<dbReference type="RefSeq" id="WP_101334327.1">
    <property type="nucleotide sequence ID" value="NZ_PJNI01000007.1"/>
</dbReference>
<feature type="domain" description="Glucose/Sorbosone dehydrogenase" evidence="3">
    <location>
        <begin position="85"/>
        <end position="415"/>
    </location>
</feature>
<dbReference type="OrthoDB" id="9770043at2"/>
<name>A0A2I0R304_9FLAO</name>
<dbReference type="PANTHER" id="PTHR19328">
    <property type="entry name" value="HEDGEHOG-INTERACTING PROTEIN"/>
    <property type="match status" value="1"/>
</dbReference>
<comment type="caution">
    <text evidence="4">The sequence shown here is derived from an EMBL/GenBank/DDBJ whole genome shotgun (WGS) entry which is preliminary data.</text>
</comment>
<evidence type="ECO:0000313" key="5">
    <source>
        <dbReference type="Proteomes" id="UP000236654"/>
    </source>
</evidence>
<dbReference type="PROSITE" id="PS51257">
    <property type="entry name" value="PROKAR_LIPOPROTEIN"/>
    <property type="match status" value="1"/>
</dbReference>
<feature type="chain" id="PRO_5014151450" evidence="2">
    <location>
        <begin position="23"/>
        <end position="420"/>
    </location>
</feature>
<keyword evidence="2" id="KW-0732">Signal</keyword>
<dbReference type="InterPro" id="IPR011042">
    <property type="entry name" value="6-blade_b-propeller_TolB-like"/>
</dbReference>
<evidence type="ECO:0000313" key="4">
    <source>
        <dbReference type="EMBL" id="PKR80945.1"/>
    </source>
</evidence>
<dbReference type="Pfam" id="PF07995">
    <property type="entry name" value="GSDH"/>
    <property type="match status" value="1"/>
</dbReference>
<dbReference type="InterPro" id="IPR012938">
    <property type="entry name" value="Glc/Sorbosone_DH"/>
</dbReference>
<dbReference type="EMBL" id="PJNI01000007">
    <property type="protein sequence ID" value="PKR80945.1"/>
    <property type="molecule type" value="Genomic_DNA"/>
</dbReference>
<keyword evidence="5" id="KW-1185">Reference proteome</keyword>
<feature type="region of interest" description="Disordered" evidence="1">
    <location>
        <begin position="21"/>
        <end position="45"/>
    </location>
</feature>
<dbReference type="SUPFAM" id="SSF50952">
    <property type="entry name" value="Soluble quinoprotein glucose dehydrogenase"/>
    <property type="match status" value="1"/>
</dbReference>
<proteinExistence type="predicted"/>
<evidence type="ECO:0000259" key="3">
    <source>
        <dbReference type="Pfam" id="PF07995"/>
    </source>
</evidence>